<evidence type="ECO:0000313" key="20">
    <source>
        <dbReference type="Proteomes" id="UP000502958"/>
    </source>
</evidence>
<evidence type="ECO:0000256" key="8">
    <source>
        <dbReference type="ARBA" id="ARBA00022741"/>
    </source>
</evidence>
<evidence type="ECO:0000256" key="6">
    <source>
        <dbReference type="ARBA" id="ARBA00022598"/>
    </source>
</evidence>
<feature type="domain" description="Mur ligase C-terminal" evidence="17">
    <location>
        <begin position="282"/>
        <end position="400"/>
    </location>
</feature>
<dbReference type="Proteomes" id="UP000502958">
    <property type="component" value="Chromosome"/>
</dbReference>
<dbReference type="Gene3D" id="3.90.190.20">
    <property type="entry name" value="Mur ligase, C-terminal domain"/>
    <property type="match status" value="1"/>
</dbReference>
<comment type="pathway">
    <text evidence="2">Cofactor biosynthesis; tetrahydrofolate biosynthesis; 7,8-dihydrofolate from 2-amino-4-hydroxy-6-hydroxymethyl-7,8-dihydropteridine diphosphate and 4-aminobenzoate: step 2/2.</text>
</comment>
<evidence type="ECO:0000256" key="14">
    <source>
        <dbReference type="ARBA" id="ARBA00049035"/>
    </source>
</evidence>
<dbReference type="Gene3D" id="3.40.1190.10">
    <property type="entry name" value="Mur-like, catalytic domain"/>
    <property type="match status" value="1"/>
</dbReference>
<dbReference type="NCBIfam" id="TIGR01499">
    <property type="entry name" value="folC"/>
    <property type="match status" value="1"/>
</dbReference>
<evidence type="ECO:0000256" key="2">
    <source>
        <dbReference type="ARBA" id="ARBA00004799"/>
    </source>
</evidence>
<evidence type="ECO:0000256" key="12">
    <source>
        <dbReference type="ARBA" id="ARBA00047493"/>
    </source>
</evidence>
<dbReference type="InterPro" id="IPR001645">
    <property type="entry name" value="Folylpolyglutamate_synth"/>
</dbReference>
<dbReference type="UniPathway" id="UPA00077">
    <property type="reaction ID" value="UER00157"/>
</dbReference>
<evidence type="ECO:0000259" key="17">
    <source>
        <dbReference type="Pfam" id="PF02875"/>
    </source>
</evidence>
<name>A0A6C1FGG7_BUCUN</name>
<evidence type="ECO:0000313" key="19">
    <source>
        <dbReference type="EMBL" id="QIE01909.1"/>
    </source>
</evidence>
<dbReference type="PROSITE" id="PS01012">
    <property type="entry name" value="FOLYLPOLYGLU_SYNT_2"/>
    <property type="match status" value="1"/>
</dbReference>
<evidence type="ECO:0000256" key="13">
    <source>
        <dbReference type="ARBA" id="ARBA00047808"/>
    </source>
</evidence>
<dbReference type="GO" id="GO:0046654">
    <property type="term" value="P:tetrahydrofolate biosynthetic process"/>
    <property type="evidence" value="ECO:0007669"/>
    <property type="project" value="UniProtKB-UniPathway"/>
</dbReference>
<dbReference type="Pfam" id="PF02875">
    <property type="entry name" value="Mur_ligase_C"/>
    <property type="match status" value="1"/>
</dbReference>
<dbReference type="GO" id="GO:0005524">
    <property type="term" value="F:ATP binding"/>
    <property type="evidence" value="ECO:0007669"/>
    <property type="project" value="UniProtKB-KW"/>
</dbReference>
<dbReference type="PROSITE" id="PS01011">
    <property type="entry name" value="FOLYLPOLYGLU_SYNT_1"/>
    <property type="match status" value="1"/>
</dbReference>
<dbReference type="GO" id="GO:0046656">
    <property type="term" value="P:folic acid biosynthetic process"/>
    <property type="evidence" value="ECO:0007669"/>
    <property type="project" value="UniProtKB-KW"/>
</dbReference>
<dbReference type="GO" id="GO:0046872">
    <property type="term" value="F:metal ion binding"/>
    <property type="evidence" value="ECO:0007669"/>
    <property type="project" value="UniProtKB-KW"/>
</dbReference>
<comment type="function">
    <text evidence="1 16">Functions in two distinct reactions of the de novo folate biosynthetic pathway. Catalyzes the addition of a glutamate residue to dihydropteroate (7,8-dihydropteroate or H2Pte) to form dihydrofolate (7,8-dihydrofolate monoglutamate or H2Pte-Glu). Also catalyzes successive additions of L-glutamate to tetrahydrofolate or 10-formyltetrahydrofolate or 5,10-methylenetetrahydrofolate, leading to folylpolyglutamate derivatives.</text>
</comment>
<evidence type="ECO:0000256" key="10">
    <source>
        <dbReference type="ARBA" id="ARBA00022842"/>
    </source>
</evidence>
<keyword evidence="10" id="KW-0460">Magnesium</keyword>
<evidence type="ECO:0000256" key="3">
    <source>
        <dbReference type="ARBA" id="ARBA00005150"/>
    </source>
</evidence>
<organism evidence="19 20">
    <name type="scientific">Buchnera aphidicola subsp. Uroleucon sonchi</name>
    <dbReference type="NCBI Taxonomy" id="118118"/>
    <lineage>
        <taxon>Bacteria</taxon>
        <taxon>Pseudomonadati</taxon>
        <taxon>Pseudomonadota</taxon>
        <taxon>Gammaproteobacteria</taxon>
        <taxon>Enterobacterales</taxon>
        <taxon>Erwiniaceae</taxon>
        <taxon>Buchnera</taxon>
    </lineage>
</organism>
<evidence type="ECO:0000259" key="18">
    <source>
        <dbReference type="Pfam" id="PF08245"/>
    </source>
</evidence>
<evidence type="ECO:0000256" key="1">
    <source>
        <dbReference type="ARBA" id="ARBA00002714"/>
    </source>
</evidence>
<proteinExistence type="inferred from homology"/>
<dbReference type="PIRSF" id="PIRSF001563">
    <property type="entry name" value="Folylpolyglu_synth"/>
    <property type="match status" value="1"/>
</dbReference>
<comment type="catalytic activity">
    <reaction evidence="12">
        <text>(6S)-5,6,7,8-tetrahydrofolyl-(gamma-L-Glu)(n) + L-glutamate + ATP = (6S)-5,6,7,8-tetrahydrofolyl-(gamma-L-Glu)(n+1) + ADP + phosphate + H(+)</text>
        <dbReference type="Rhea" id="RHEA:10580"/>
        <dbReference type="Rhea" id="RHEA-COMP:14738"/>
        <dbReference type="Rhea" id="RHEA-COMP:14740"/>
        <dbReference type="ChEBI" id="CHEBI:15378"/>
        <dbReference type="ChEBI" id="CHEBI:29985"/>
        <dbReference type="ChEBI" id="CHEBI:30616"/>
        <dbReference type="ChEBI" id="CHEBI:43474"/>
        <dbReference type="ChEBI" id="CHEBI:141005"/>
        <dbReference type="ChEBI" id="CHEBI:456216"/>
        <dbReference type="EC" id="6.3.2.17"/>
    </reaction>
</comment>
<dbReference type="InterPro" id="IPR036565">
    <property type="entry name" value="Mur-like_cat_sf"/>
</dbReference>
<dbReference type="EMBL" id="CP047588">
    <property type="protein sequence ID" value="QIE01909.1"/>
    <property type="molecule type" value="Genomic_DNA"/>
</dbReference>
<feature type="domain" description="Mur ligase central" evidence="18">
    <location>
        <begin position="48"/>
        <end position="223"/>
    </location>
</feature>
<comment type="catalytic activity">
    <reaction evidence="14">
        <text>(6R)-5,10-methylenetetrahydrofolyl-(gamma-L-Glu)(n) + L-glutamate + ATP = (6R)-5,10-methylenetetrahydrofolyl-(gamma-L-Glu)(n+1) + ADP + phosphate + H(+)</text>
        <dbReference type="Rhea" id="RHEA:51912"/>
        <dbReference type="Rhea" id="RHEA-COMP:13257"/>
        <dbReference type="Rhea" id="RHEA-COMP:13258"/>
        <dbReference type="ChEBI" id="CHEBI:15378"/>
        <dbReference type="ChEBI" id="CHEBI:29985"/>
        <dbReference type="ChEBI" id="CHEBI:30616"/>
        <dbReference type="ChEBI" id="CHEBI:43474"/>
        <dbReference type="ChEBI" id="CHEBI:136572"/>
        <dbReference type="ChEBI" id="CHEBI:456216"/>
        <dbReference type="EC" id="6.3.2.17"/>
    </reaction>
</comment>
<dbReference type="GO" id="GO:0004326">
    <property type="term" value="F:tetrahydrofolylpolyglutamate synthase activity"/>
    <property type="evidence" value="ECO:0007669"/>
    <property type="project" value="UniProtKB-EC"/>
</dbReference>
<dbReference type="Pfam" id="PF08245">
    <property type="entry name" value="Mur_ligase_M"/>
    <property type="match status" value="1"/>
</dbReference>
<accession>A0A6C1FGG7</accession>
<gene>
    <name evidence="19" type="primary">folC</name>
    <name evidence="19" type="ORF">GUU85_00780</name>
</gene>
<comment type="catalytic activity">
    <reaction evidence="13">
        <text>10-formyltetrahydrofolyl-(gamma-L-Glu)(n) + L-glutamate + ATP = 10-formyltetrahydrofolyl-(gamma-L-Glu)(n+1) + ADP + phosphate + H(+)</text>
        <dbReference type="Rhea" id="RHEA:51904"/>
        <dbReference type="Rhea" id="RHEA-COMP:13088"/>
        <dbReference type="Rhea" id="RHEA-COMP:14300"/>
        <dbReference type="ChEBI" id="CHEBI:15378"/>
        <dbReference type="ChEBI" id="CHEBI:29985"/>
        <dbReference type="ChEBI" id="CHEBI:30616"/>
        <dbReference type="ChEBI" id="CHEBI:43474"/>
        <dbReference type="ChEBI" id="CHEBI:134413"/>
        <dbReference type="ChEBI" id="CHEBI:456216"/>
        <dbReference type="EC" id="6.3.2.17"/>
    </reaction>
</comment>
<dbReference type="InterPro" id="IPR018109">
    <property type="entry name" value="Folylpolyglutamate_synth_CS"/>
</dbReference>
<dbReference type="AlphaFoldDB" id="A0A6C1FGG7"/>
<sequence length="411" mass="47209">MINKNDSLSVWLKKLEKLNKKTTFNLNQLKWIAKKLNVLYLQSFIFTVAGTNGKGTTCFMLEQLLLHSGYQVGLYTSPHLFDYKERIRVNGLLLKEEDHISAFQKIEFIRDSIELTYFEFITLSALILFKRYELDFIILEVGLGGRLDATNIIDSDISIITNIGIDHIEYLGKDRESIAYEKSGIFRSNKIAIIGETDIPNSMNKIALNTKTILKKINIDWYFYKYDKYWSFIHSNIKLYDLPITQIPLSSAALALSAIYYSGYYINQNVIRKLLPSVQLSGRFQTISISPHVIIDVAHNPHAALYLSHKLDEMHIIGKIYAVVGILKDKDITGIINQLKNKIDYWLVSPLKNVRTATSIQLRNIFPIHNTSIFNNISEAYKKAYITAKKEDLILVFGSFFTISELFSLHV</sequence>
<comment type="similarity">
    <text evidence="4 16">Belongs to the folylpolyglutamate synthase family.</text>
</comment>
<dbReference type="SUPFAM" id="SSF53244">
    <property type="entry name" value="MurD-like peptide ligases, peptide-binding domain"/>
    <property type="match status" value="1"/>
</dbReference>
<evidence type="ECO:0000256" key="16">
    <source>
        <dbReference type="PIRNR" id="PIRNR001563"/>
    </source>
</evidence>
<evidence type="ECO:0000256" key="11">
    <source>
        <dbReference type="ARBA" id="ARBA00022909"/>
    </source>
</evidence>
<dbReference type="InterPro" id="IPR036615">
    <property type="entry name" value="Mur_ligase_C_dom_sf"/>
</dbReference>
<keyword evidence="9 16" id="KW-0067">ATP-binding</keyword>
<evidence type="ECO:0000256" key="5">
    <source>
        <dbReference type="ARBA" id="ARBA00019357"/>
    </source>
</evidence>
<dbReference type="PANTHER" id="PTHR11136:SF0">
    <property type="entry name" value="DIHYDROFOLATE SYNTHETASE-RELATED"/>
    <property type="match status" value="1"/>
</dbReference>
<reference evidence="19 20" key="1">
    <citation type="submission" date="2020-01" db="EMBL/GenBank/DDBJ databases">
        <title>Complete genome of Buchnera aphidicola isolated from Chaitophorus populeti.</title>
        <authorList>
            <person name="Park J."/>
            <person name="Xi H."/>
        </authorList>
    </citation>
    <scope>NUCLEOTIDE SEQUENCE [LARGE SCALE GENOMIC DNA]</scope>
    <source>
        <strain evidence="19 20">UsonBac</strain>
    </source>
</reference>
<keyword evidence="6 16" id="KW-0436">Ligase</keyword>
<dbReference type="SUPFAM" id="SSF53623">
    <property type="entry name" value="MurD-like peptide ligases, catalytic domain"/>
    <property type="match status" value="1"/>
</dbReference>
<keyword evidence="11" id="KW-0289">Folate biosynthesis</keyword>
<protein>
    <recommendedName>
        <fullName evidence="5 16">Dihydrofolate synthase/folylpolyglutamate synthase</fullName>
    </recommendedName>
</protein>
<keyword evidence="7" id="KW-0479">Metal-binding</keyword>
<dbReference type="InterPro" id="IPR013221">
    <property type="entry name" value="Mur_ligase_cen"/>
</dbReference>
<evidence type="ECO:0000256" key="15">
    <source>
        <dbReference type="ARBA" id="ARBA00049161"/>
    </source>
</evidence>
<evidence type="ECO:0000256" key="9">
    <source>
        <dbReference type="ARBA" id="ARBA00022840"/>
    </source>
</evidence>
<dbReference type="InterPro" id="IPR004101">
    <property type="entry name" value="Mur_ligase_C"/>
</dbReference>
<dbReference type="NCBIfam" id="NF008101">
    <property type="entry name" value="PRK10846.1"/>
    <property type="match status" value="1"/>
</dbReference>
<dbReference type="PANTHER" id="PTHR11136">
    <property type="entry name" value="FOLYLPOLYGLUTAMATE SYNTHASE-RELATED"/>
    <property type="match status" value="1"/>
</dbReference>
<keyword evidence="8 16" id="KW-0547">Nucleotide-binding</keyword>
<dbReference type="GO" id="GO:0005737">
    <property type="term" value="C:cytoplasm"/>
    <property type="evidence" value="ECO:0007669"/>
    <property type="project" value="TreeGrafter"/>
</dbReference>
<dbReference type="RefSeq" id="WP_163119070.1">
    <property type="nucleotide sequence ID" value="NZ_CP047588.1"/>
</dbReference>
<dbReference type="GO" id="GO:0008841">
    <property type="term" value="F:dihydrofolate synthase activity"/>
    <property type="evidence" value="ECO:0007669"/>
    <property type="project" value="UniProtKB-EC"/>
</dbReference>
<evidence type="ECO:0000256" key="4">
    <source>
        <dbReference type="ARBA" id="ARBA00008276"/>
    </source>
</evidence>
<comment type="pathway">
    <text evidence="3">Cofactor biosynthesis; tetrahydrofolylpolyglutamate biosynthesis.</text>
</comment>
<comment type="catalytic activity">
    <reaction evidence="15">
        <text>7,8-dihydropteroate + L-glutamate + ATP = 7,8-dihydrofolate + ADP + phosphate + H(+)</text>
        <dbReference type="Rhea" id="RHEA:23584"/>
        <dbReference type="ChEBI" id="CHEBI:15378"/>
        <dbReference type="ChEBI" id="CHEBI:17839"/>
        <dbReference type="ChEBI" id="CHEBI:29985"/>
        <dbReference type="ChEBI" id="CHEBI:30616"/>
        <dbReference type="ChEBI" id="CHEBI:43474"/>
        <dbReference type="ChEBI" id="CHEBI:57451"/>
        <dbReference type="ChEBI" id="CHEBI:456216"/>
        <dbReference type="EC" id="6.3.2.12"/>
    </reaction>
</comment>
<evidence type="ECO:0000256" key="7">
    <source>
        <dbReference type="ARBA" id="ARBA00022723"/>
    </source>
</evidence>